<dbReference type="Proteomes" id="UP001177295">
    <property type="component" value="Chromosome"/>
</dbReference>
<accession>A0ABY8WYV8</accession>
<dbReference type="RefSeq" id="WP_376754368.1">
    <property type="nucleotide sequence ID" value="NZ_CP124550.1"/>
</dbReference>
<reference evidence="1 2" key="1">
    <citation type="journal article" date="2023" name="Cell">
        <title>Genetic manipulation of Patescibacteria provides mechanistic insights into microbial dark matter and the epibiotic lifestyle.</title>
        <authorList>
            <person name="Wang Y."/>
            <person name="Gallagher L.A."/>
            <person name="Andrade P.A."/>
            <person name="Liu A."/>
            <person name="Humphreys I.R."/>
            <person name="Turkarslan S."/>
            <person name="Cutler K.J."/>
            <person name="Arrieta-Ortiz M.L."/>
            <person name="Li Y."/>
            <person name="Radey M.C."/>
            <person name="McLean J.S."/>
            <person name="Cong Q."/>
            <person name="Baker D."/>
            <person name="Baliga N.S."/>
            <person name="Peterson S.B."/>
            <person name="Mougous J.D."/>
        </authorList>
    </citation>
    <scope>NUCLEOTIDE SEQUENCE [LARGE SCALE GENOMIC DNA]</scope>
    <source>
        <strain evidence="1 2">ML1</strain>
    </source>
</reference>
<sequence>MFEIIDTPFSPIKTVRLDDRGDFRPCSTGLDIDNLKVRTMMERIEADHANDQEIVASAAHTDKEIALENAWQEAIERISLAAWWALDRPFLAKFSDDTVEKIVRNHKIEIPESFSVRVGLVESVNPDYKIACSIISNERDYPFAVLGGGCSKNAMQAAEKAIYESMQSWTATNWIDSHQNTESKVYWDTRELMSRIADLSSLTVDESHVPTPHKADCLSGLGARVTFCDGVYVAKIIESHGISHVTSELARIAMRDDEHISVLTPHNL</sequence>
<protein>
    <submittedName>
        <fullName evidence="1">YcaO domain-containing protein</fullName>
    </submittedName>
</protein>
<name>A0ABY8WYV8_9BACT</name>
<proteinExistence type="predicted"/>
<evidence type="ECO:0000313" key="1">
    <source>
        <dbReference type="EMBL" id="WIO46009.1"/>
    </source>
</evidence>
<gene>
    <name evidence="1" type="ORF">SEML1_0382</name>
</gene>
<dbReference type="EMBL" id="CP124550">
    <property type="protein sequence ID" value="WIO46009.1"/>
    <property type="molecule type" value="Genomic_DNA"/>
</dbReference>
<organism evidence="1 2">
    <name type="scientific">Candidatus Southlakia epibionticum</name>
    <dbReference type="NCBI Taxonomy" id="3043284"/>
    <lineage>
        <taxon>Bacteria</taxon>
        <taxon>Candidatus Saccharimonadota</taxon>
        <taxon>Candidatus Saccharimonadia</taxon>
        <taxon>Candidatus Saccharimonadales</taxon>
        <taxon>Candidatus Saccharimonadaceae</taxon>
        <taxon>Candidatus Southlakia</taxon>
    </lineage>
</organism>
<keyword evidence="2" id="KW-1185">Reference proteome</keyword>
<evidence type="ECO:0000313" key="2">
    <source>
        <dbReference type="Proteomes" id="UP001177295"/>
    </source>
</evidence>